<dbReference type="InterPro" id="IPR038081">
    <property type="entry name" value="CalX-like_sf"/>
</dbReference>
<dbReference type="Proteomes" id="UP000198648">
    <property type="component" value="Unassembled WGS sequence"/>
</dbReference>
<dbReference type="RefSeq" id="WP_091467648.1">
    <property type="nucleotide sequence ID" value="NZ_FOEI01000004.1"/>
</dbReference>
<evidence type="ECO:0000313" key="1">
    <source>
        <dbReference type="EMBL" id="SEP96598.1"/>
    </source>
</evidence>
<evidence type="ECO:0000313" key="2">
    <source>
        <dbReference type="Proteomes" id="UP000198648"/>
    </source>
</evidence>
<accession>A0A1H9C7E0</accession>
<evidence type="ECO:0008006" key="3">
    <source>
        <dbReference type="Google" id="ProtNLM"/>
    </source>
</evidence>
<dbReference type="EMBL" id="FOEI01000004">
    <property type="protein sequence ID" value="SEP96598.1"/>
    <property type="molecule type" value="Genomic_DNA"/>
</dbReference>
<organism evidence="1 2">
    <name type="scientific">Flavobacterium urocaniciphilum</name>
    <dbReference type="NCBI Taxonomy" id="1299341"/>
    <lineage>
        <taxon>Bacteria</taxon>
        <taxon>Pseudomonadati</taxon>
        <taxon>Bacteroidota</taxon>
        <taxon>Flavobacteriia</taxon>
        <taxon>Flavobacteriales</taxon>
        <taxon>Flavobacteriaceae</taxon>
        <taxon>Flavobacterium</taxon>
    </lineage>
</organism>
<name>A0A1H9C7E0_9FLAO</name>
<dbReference type="PROSITE" id="PS51257">
    <property type="entry name" value="PROKAR_LIPOPROTEIN"/>
    <property type="match status" value="1"/>
</dbReference>
<gene>
    <name evidence="1" type="ORF">SAMN05444005_10464</name>
</gene>
<dbReference type="AlphaFoldDB" id="A0A1H9C7E0"/>
<reference evidence="1 2" key="1">
    <citation type="submission" date="2016-10" db="EMBL/GenBank/DDBJ databases">
        <authorList>
            <person name="de Groot N.N."/>
        </authorList>
    </citation>
    <scope>NUCLEOTIDE SEQUENCE [LARGE SCALE GENOMIC DNA]</scope>
    <source>
        <strain evidence="1 2">DSM 27078</strain>
    </source>
</reference>
<dbReference type="Gene3D" id="2.60.40.2030">
    <property type="match status" value="1"/>
</dbReference>
<dbReference type="OrthoDB" id="1453995at2"/>
<proteinExistence type="predicted"/>
<sequence length="291" mass="31159">MKNLKKISLALFSIIALFSCVKDDVEDFKSGSHIVGFKRTSSSYIYTSADVNPVQISEPIDLIGGEDGTPSGSNITIQFAVDASSTAIQGTDYTINATGNQVTIPANSDFVLLPITVNPSALPGNQPKTIKINLTQISTGNAVVSNAKKQITITIAKCESALEGDYSLVVTRIDNGDVYNYSTETITSTGTIGEYVTSSTAEFGDMSLGALDDLTLDGAPRNGFIFNDVCQTIVVPEQNLGDYYTNLVFGNPDEENEVVLDPLGNVVTITMTYTVERAAGNRKYKAVYTKL</sequence>
<keyword evidence="2" id="KW-1185">Reference proteome</keyword>
<protein>
    <recommendedName>
        <fullName evidence="3">DUF1735 domain-containing protein</fullName>
    </recommendedName>
</protein>
<dbReference type="STRING" id="1299341.SAMN05444005_10464"/>
<dbReference type="SUPFAM" id="SSF141072">
    <property type="entry name" value="CalX-like"/>
    <property type="match status" value="1"/>
</dbReference>